<dbReference type="InterPro" id="IPR019734">
    <property type="entry name" value="TPR_rpt"/>
</dbReference>
<dbReference type="EMBL" id="LN614830">
    <property type="protein sequence ID" value="CEG61138.1"/>
    <property type="molecule type" value="Genomic_DNA"/>
</dbReference>
<protein>
    <submittedName>
        <fullName evidence="2">Uncharacterized protein</fullName>
    </submittedName>
</protein>
<evidence type="ECO:0000313" key="4">
    <source>
        <dbReference type="Proteomes" id="UP000032414"/>
    </source>
</evidence>
<evidence type="ECO:0000256" key="1">
    <source>
        <dbReference type="PROSITE-ProRule" id="PRU00339"/>
    </source>
</evidence>
<dbReference type="SMART" id="SM00028">
    <property type="entry name" value="TPR"/>
    <property type="match status" value="1"/>
</dbReference>
<keyword evidence="1" id="KW-0802">TPR repeat</keyword>
<dbReference type="PANTHER" id="PTHR45588">
    <property type="entry name" value="TPR DOMAIN-CONTAINING PROTEIN"/>
    <property type="match status" value="1"/>
</dbReference>
<dbReference type="STRING" id="451.B6N58_06755"/>
<dbReference type="KEGG" id="tmc:LMI_1845"/>
<dbReference type="Proteomes" id="UP000032414">
    <property type="component" value="Chromosome I"/>
</dbReference>
<dbReference type="OrthoDB" id="9778494at2"/>
<evidence type="ECO:0000313" key="5">
    <source>
        <dbReference type="Proteomes" id="UP000182998"/>
    </source>
</evidence>
<proteinExistence type="predicted"/>
<dbReference type="RefSeq" id="WP_045099432.1">
    <property type="nucleotide sequence ID" value="NZ_CP020614.1"/>
</dbReference>
<reference evidence="3 5" key="3">
    <citation type="submission" date="2016-10" db="EMBL/GenBank/DDBJ databases">
        <authorList>
            <person name="Varghese N."/>
            <person name="Submissions S."/>
        </authorList>
    </citation>
    <scope>NUCLEOTIDE SEQUENCE [LARGE SCALE GENOMIC DNA]</scope>
    <source>
        <strain evidence="3 5">ATCC 33218</strain>
    </source>
</reference>
<dbReference type="PANTHER" id="PTHR45588:SF1">
    <property type="entry name" value="WW DOMAIN-CONTAINING PROTEIN"/>
    <property type="match status" value="1"/>
</dbReference>
<reference evidence="4" key="1">
    <citation type="submission" date="2014-09" db="EMBL/GenBank/DDBJ databases">
        <authorList>
            <person name="Gomez-Valero L."/>
        </authorList>
    </citation>
    <scope>NUCLEOTIDE SEQUENCE [LARGE SCALE GENOMIC DNA]</scope>
    <source>
        <strain evidence="4">ATCC33218</strain>
    </source>
</reference>
<dbReference type="PROSITE" id="PS50005">
    <property type="entry name" value="TPR"/>
    <property type="match status" value="1"/>
</dbReference>
<dbReference type="Proteomes" id="UP000182998">
    <property type="component" value="Unassembled WGS sequence"/>
</dbReference>
<dbReference type="EMBL" id="FMVN01000006">
    <property type="protein sequence ID" value="SCY31219.1"/>
    <property type="molecule type" value="Genomic_DNA"/>
</dbReference>
<evidence type="ECO:0000313" key="3">
    <source>
        <dbReference type="EMBL" id="SCY31219.1"/>
    </source>
</evidence>
<dbReference type="AlphaFoldDB" id="A0A098GF81"/>
<sequence>MRFCLLIITLLITPTYANNFDENKNIKHLRQSITLGKVNFSVTSKNPAAKEHFLLGTAFLHAFMYDLAISQFKQAQQLDPDFAMSYWGEALAYKHPIWNSENLTSAQNTLKRYAAHKTQYPITPKEQGYLRAAQRLFSNASLYQRDRAYMLEMKRLHQQFPSDADVASFYALSLLGIASDFPKHKESEKYIEEGRKLTEHLFKKYPNHPGVIHYYLHYHDNPNLIIAQKGLPAAKIALNLMNSSSHVTHMAAHIYRRLKLWDDYILANQASITASDNLCKTLHKYPIYACDAENKYHSLEWLHEGYLKKKRYRVASHLVKQMAKISENDPGLEYKEWYYRMWARQVLISKNWKMPMIEILPIAKPNADLYWTAYSECGALHAASFLAIHQAKPIKSQLNRLDTLIRYTNGLTDPYIKQTCQIAKLEIQAEAAKQRGELKTANIYLAQAISQQKKQISTELTPSLNFLPAMLYYSNYWI</sequence>
<dbReference type="Gene3D" id="1.25.40.10">
    <property type="entry name" value="Tetratricopeptide repeat domain"/>
    <property type="match status" value="1"/>
</dbReference>
<dbReference type="SUPFAM" id="SSF48452">
    <property type="entry name" value="TPR-like"/>
    <property type="match status" value="1"/>
</dbReference>
<name>A0A098GF81_LEGMI</name>
<keyword evidence="5" id="KW-1185">Reference proteome</keyword>
<organism evidence="2 4">
    <name type="scientific">Legionella micdadei</name>
    <name type="common">Tatlockia micdadei</name>
    <dbReference type="NCBI Taxonomy" id="451"/>
    <lineage>
        <taxon>Bacteria</taxon>
        <taxon>Pseudomonadati</taxon>
        <taxon>Pseudomonadota</taxon>
        <taxon>Gammaproteobacteria</taxon>
        <taxon>Legionellales</taxon>
        <taxon>Legionellaceae</taxon>
        <taxon>Legionella</taxon>
    </lineage>
</organism>
<evidence type="ECO:0000313" key="2">
    <source>
        <dbReference type="EMBL" id="CEG61138.1"/>
    </source>
</evidence>
<dbReference type="PATRIC" id="fig|451.8.peg.1455"/>
<feature type="repeat" description="TPR" evidence="1">
    <location>
        <begin position="49"/>
        <end position="82"/>
    </location>
</feature>
<dbReference type="HOGENOM" id="CLU_011527_2_0_6"/>
<dbReference type="InterPro" id="IPR011990">
    <property type="entry name" value="TPR-like_helical_dom_sf"/>
</dbReference>
<gene>
    <name evidence="2" type="ORF">LMI_1845</name>
    <name evidence="3" type="ORF">SAMN02982997_01349</name>
</gene>
<reference evidence="2" key="2">
    <citation type="submission" date="2014-09" db="EMBL/GenBank/DDBJ databases">
        <authorList>
            <person name="GOMEZ-VALERO Laura"/>
        </authorList>
    </citation>
    <scope>NUCLEOTIDE SEQUENCE</scope>
    <source>
        <strain evidence="2">ATCC33218</strain>
    </source>
</reference>
<accession>A0A098GF81</accession>